<keyword evidence="12" id="KW-1185">Reference proteome</keyword>
<proteinExistence type="inferred from homology"/>
<comment type="pathway">
    <text evidence="5 8">Amino-acid biosynthesis; L-proline biosynthesis; L-proline from L-glutamate 5-semialdehyde: step 1/1.</text>
</comment>
<dbReference type="InterPro" id="IPR029036">
    <property type="entry name" value="P5CR_dimer"/>
</dbReference>
<evidence type="ECO:0000259" key="10">
    <source>
        <dbReference type="Pfam" id="PF14748"/>
    </source>
</evidence>
<reference evidence="11 12" key="1">
    <citation type="journal article" date="2016" name="Biochim. Biophys. Acta">
        <title>Photochemical characterization of actinorhodopsin and its functional existence in the natural host.</title>
        <authorList>
            <person name="Nakamura S."/>
            <person name="Kikukawa T."/>
            <person name="Tamogami J."/>
            <person name="Kamiya M."/>
            <person name="Aizawa T."/>
            <person name="Hahn M.W."/>
            <person name="Ihara K."/>
            <person name="Kamo N."/>
            <person name="Demura M."/>
        </authorList>
    </citation>
    <scope>NUCLEOTIDE SEQUENCE [LARGE SCALE GENOMIC DNA]</scope>
    <source>
        <strain evidence="11 12">MWH-Dar1</strain>
    </source>
</reference>
<dbReference type="InterPro" id="IPR000304">
    <property type="entry name" value="Pyrroline-COOH_reductase"/>
</dbReference>
<feature type="domain" description="Pyrroline-5-carboxylate reductase catalytic N-terminal" evidence="9">
    <location>
        <begin position="1"/>
        <end position="92"/>
    </location>
</feature>
<dbReference type="UniPathway" id="UPA00098">
    <property type="reaction ID" value="UER00361"/>
</dbReference>
<comment type="subcellular location">
    <subcellularLocation>
        <location evidence="5">Cytoplasm</location>
    </subcellularLocation>
</comment>
<evidence type="ECO:0000313" key="12">
    <source>
        <dbReference type="Proteomes" id="UP000243784"/>
    </source>
</evidence>
<evidence type="ECO:0000256" key="7">
    <source>
        <dbReference type="PIRSR" id="PIRSR000193-1"/>
    </source>
</evidence>
<evidence type="ECO:0000256" key="4">
    <source>
        <dbReference type="ARBA" id="ARBA00058118"/>
    </source>
</evidence>
<feature type="binding site" evidence="7">
    <location>
        <position position="50"/>
    </location>
    <ligand>
        <name>NADPH</name>
        <dbReference type="ChEBI" id="CHEBI:57783"/>
    </ligand>
</feature>
<evidence type="ECO:0000259" key="9">
    <source>
        <dbReference type="Pfam" id="PF03807"/>
    </source>
</evidence>
<dbReference type="InterPro" id="IPR053790">
    <property type="entry name" value="P5CR-like_CS"/>
</dbReference>
<dbReference type="AlphaFoldDB" id="A0A1D9E0T9"/>
<feature type="domain" description="Pyrroline-5-carboxylate reductase dimerisation" evidence="10">
    <location>
        <begin position="155"/>
        <end position="259"/>
    </location>
</feature>
<dbReference type="PROSITE" id="PS00521">
    <property type="entry name" value="P5CR"/>
    <property type="match status" value="1"/>
</dbReference>
<keyword evidence="2 5" id="KW-0521">NADP</keyword>
<dbReference type="GO" id="GO:0004735">
    <property type="term" value="F:pyrroline-5-carboxylate reductase activity"/>
    <property type="evidence" value="ECO:0007669"/>
    <property type="project" value="UniProtKB-UniRule"/>
</dbReference>
<dbReference type="Pfam" id="PF14748">
    <property type="entry name" value="P5CR_dimer"/>
    <property type="match status" value="1"/>
</dbReference>
<evidence type="ECO:0000256" key="8">
    <source>
        <dbReference type="RuleBase" id="RU003903"/>
    </source>
</evidence>
<dbReference type="HAMAP" id="MF_01925">
    <property type="entry name" value="P5C_reductase"/>
    <property type="match status" value="1"/>
</dbReference>
<dbReference type="STRING" id="535712.A4Z71_00715"/>
<evidence type="ECO:0000256" key="6">
    <source>
        <dbReference type="NCBIfam" id="TIGR00112"/>
    </source>
</evidence>
<dbReference type="FunFam" id="1.10.3730.10:FF:000001">
    <property type="entry name" value="Pyrroline-5-carboxylate reductase"/>
    <property type="match status" value="1"/>
</dbReference>
<evidence type="ECO:0000256" key="3">
    <source>
        <dbReference type="ARBA" id="ARBA00023002"/>
    </source>
</evidence>
<comment type="similarity">
    <text evidence="1 5 8">Belongs to the pyrroline-5-carboxylate reductase family.</text>
</comment>
<gene>
    <name evidence="5" type="primary">proC</name>
    <name evidence="11" type="ORF">A4Z71_00715</name>
</gene>
<dbReference type="PIRSF" id="PIRSF000193">
    <property type="entry name" value="Pyrrol-5-carb_rd"/>
    <property type="match status" value="1"/>
</dbReference>
<evidence type="ECO:0000256" key="1">
    <source>
        <dbReference type="ARBA" id="ARBA00005525"/>
    </source>
</evidence>
<protein>
    <recommendedName>
        <fullName evidence="5 6">Pyrroline-5-carboxylate reductase</fullName>
        <shortName evidence="5">P5C reductase</shortName>
        <shortName evidence="5">P5CR</shortName>
        <ecNumber evidence="5 6">1.5.1.2</ecNumber>
    </recommendedName>
    <alternativeName>
        <fullName evidence="5">PCA reductase</fullName>
    </alternativeName>
</protein>
<comment type="function">
    <text evidence="4 5">Catalyzes the reduction of 1-pyrroline-5-carboxylate (PCA) to L-proline.</text>
</comment>
<dbReference type="InterPro" id="IPR008927">
    <property type="entry name" value="6-PGluconate_DH-like_C_sf"/>
</dbReference>
<dbReference type="GO" id="GO:0005737">
    <property type="term" value="C:cytoplasm"/>
    <property type="evidence" value="ECO:0007669"/>
    <property type="project" value="UniProtKB-SubCell"/>
</dbReference>
<evidence type="ECO:0000256" key="2">
    <source>
        <dbReference type="ARBA" id="ARBA00022857"/>
    </source>
</evidence>
<sequence>MGGAILAGLLSSGFSAEHVSVTTKSEASAQKQREQLGVKAFALETSDQANRQAVEGADVVLVGVKPAYVSAVLTEIADALNPDALVISVAAGITNATMQSVLPESVAVIRSMPNTPAIVGRAVTGIAPGDRASQEQLAIAIELFETVGKVLVLDESKIDELSTISGSGPAYVFYLIEQLTQAAIQKGFSEAEAALLVNDTFLGAAELLVASKKSPAELRRQVTSPNGTTERAIARMQQTDLAEMFIEATDAALARAKELAAN</sequence>
<dbReference type="InterPro" id="IPR036291">
    <property type="entry name" value="NAD(P)-bd_dom_sf"/>
</dbReference>
<comment type="catalytic activity">
    <reaction evidence="5 8">
        <text>L-proline + NADP(+) = (S)-1-pyrroline-5-carboxylate + NADPH + 2 H(+)</text>
        <dbReference type="Rhea" id="RHEA:14109"/>
        <dbReference type="ChEBI" id="CHEBI:15378"/>
        <dbReference type="ChEBI" id="CHEBI:17388"/>
        <dbReference type="ChEBI" id="CHEBI:57783"/>
        <dbReference type="ChEBI" id="CHEBI:58349"/>
        <dbReference type="ChEBI" id="CHEBI:60039"/>
        <dbReference type="EC" id="1.5.1.2"/>
    </reaction>
</comment>
<accession>A0A1D9E0T9</accession>
<dbReference type="EMBL" id="CP015208">
    <property type="protein sequence ID" value="AOY56674.1"/>
    <property type="molecule type" value="Genomic_DNA"/>
</dbReference>
<dbReference type="EC" id="1.5.1.2" evidence="5 6"/>
<comment type="catalytic activity">
    <reaction evidence="5">
        <text>L-proline + NAD(+) = (S)-1-pyrroline-5-carboxylate + NADH + 2 H(+)</text>
        <dbReference type="Rhea" id="RHEA:14105"/>
        <dbReference type="ChEBI" id="CHEBI:15378"/>
        <dbReference type="ChEBI" id="CHEBI:17388"/>
        <dbReference type="ChEBI" id="CHEBI:57540"/>
        <dbReference type="ChEBI" id="CHEBI:57945"/>
        <dbReference type="ChEBI" id="CHEBI:60039"/>
        <dbReference type="EC" id="1.5.1.2"/>
    </reaction>
</comment>
<dbReference type="SUPFAM" id="SSF48179">
    <property type="entry name" value="6-phosphogluconate dehydrogenase C-terminal domain-like"/>
    <property type="match status" value="1"/>
</dbReference>
<keyword evidence="5 8" id="KW-0641">Proline biosynthesis</keyword>
<evidence type="ECO:0000256" key="5">
    <source>
        <dbReference type="HAMAP-Rule" id="MF_01925"/>
    </source>
</evidence>
<dbReference type="Proteomes" id="UP000243784">
    <property type="component" value="Chromosome"/>
</dbReference>
<dbReference type="KEGG" id="rpla:A4Z71_00715"/>
<keyword evidence="5 8" id="KW-0028">Amino-acid biosynthesis</keyword>
<dbReference type="PANTHER" id="PTHR11645:SF0">
    <property type="entry name" value="PYRROLINE-5-CARBOXYLATE REDUCTASE 3"/>
    <property type="match status" value="1"/>
</dbReference>
<dbReference type="PANTHER" id="PTHR11645">
    <property type="entry name" value="PYRROLINE-5-CARBOXYLATE REDUCTASE"/>
    <property type="match status" value="1"/>
</dbReference>
<dbReference type="Pfam" id="PF03807">
    <property type="entry name" value="F420_oxidored"/>
    <property type="match status" value="1"/>
</dbReference>
<name>A0A1D9E0T9_9MICO</name>
<dbReference type="Gene3D" id="1.10.3730.10">
    <property type="entry name" value="ProC C-terminal domain-like"/>
    <property type="match status" value="1"/>
</dbReference>
<dbReference type="NCBIfam" id="TIGR00112">
    <property type="entry name" value="proC"/>
    <property type="match status" value="1"/>
</dbReference>
<organism evidence="11 12">
    <name type="scientific">Candidatus Rhodoluna planktonica</name>
    <dbReference type="NCBI Taxonomy" id="535712"/>
    <lineage>
        <taxon>Bacteria</taxon>
        <taxon>Bacillati</taxon>
        <taxon>Actinomycetota</taxon>
        <taxon>Actinomycetes</taxon>
        <taxon>Micrococcales</taxon>
        <taxon>Microbacteriaceae</taxon>
        <taxon>Luna cluster</taxon>
        <taxon>Luna-1 subcluster</taxon>
        <taxon>Rhodoluna</taxon>
    </lineage>
</organism>
<keyword evidence="3 5" id="KW-0560">Oxidoreductase</keyword>
<dbReference type="GO" id="GO:0055129">
    <property type="term" value="P:L-proline biosynthetic process"/>
    <property type="evidence" value="ECO:0007669"/>
    <property type="project" value="UniProtKB-UniRule"/>
</dbReference>
<dbReference type="SUPFAM" id="SSF51735">
    <property type="entry name" value="NAD(P)-binding Rossmann-fold domains"/>
    <property type="match status" value="1"/>
</dbReference>
<dbReference type="InterPro" id="IPR028939">
    <property type="entry name" value="P5C_Rdtase_cat_N"/>
</dbReference>
<evidence type="ECO:0000313" key="11">
    <source>
        <dbReference type="EMBL" id="AOY56674.1"/>
    </source>
</evidence>
<keyword evidence="5" id="KW-0963">Cytoplasm</keyword>
<dbReference type="OrthoDB" id="9805754at2"/>
<dbReference type="Gene3D" id="3.40.50.720">
    <property type="entry name" value="NAD(P)-binding Rossmann-like Domain"/>
    <property type="match status" value="1"/>
</dbReference>